<dbReference type="Gramene" id="TRITD5Bv1G180390.1">
    <property type="protein sequence ID" value="TRITD5Bv1G180390.1"/>
    <property type="gene ID" value="TRITD5Bv1G180390"/>
</dbReference>
<evidence type="ECO:0000256" key="1">
    <source>
        <dbReference type="ARBA" id="ARBA00006974"/>
    </source>
</evidence>
<sequence>MSEMCFWLEKHMGSSCLCHSLANRGCAGEMSSASSGKCQTLGPSRPDPDHTTAPPKPQHCTYPTHCIPSQATVSAPALPLDYKSMAKCPPNTTTSSTDKRQFQMAKNLAQLAKKWQRVVAMGRKRLTSSTSGEETGGPCGTSCLPVAGKGHFVVYTTDGARFEVPLAFLGTTVFDELLRMSQEEFGFTGVDGGRIRLPCDASMMEYAMFLLRRTASSEMEAAFLNTMVMPCHYHAELHLGVSQHYDVCSS</sequence>
<dbReference type="EMBL" id="LT934120">
    <property type="protein sequence ID" value="VAI35420.1"/>
    <property type="molecule type" value="Genomic_DNA"/>
</dbReference>
<proteinExistence type="inferred from homology"/>
<evidence type="ECO:0000313" key="4">
    <source>
        <dbReference type="Proteomes" id="UP000324705"/>
    </source>
</evidence>
<comment type="similarity">
    <text evidence="1">Belongs to the ARG7 family.</text>
</comment>
<dbReference type="Pfam" id="PF02519">
    <property type="entry name" value="Auxin_inducible"/>
    <property type="match status" value="1"/>
</dbReference>
<accession>A0A9R0XF07</accession>
<keyword evidence="4" id="KW-1185">Reference proteome</keyword>
<reference evidence="3 4" key="1">
    <citation type="submission" date="2017-09" db="EMBL/GenBank/DDBJ databases">
        <authorList>
            <consortium name="International Durum Wheat Genome Sequencing Consortium (IDWGSC)"/>
            <person name="Milanesi L."/>
        </authorList>
    </citation>
    <scope>NUCLEOTIDE SEQUENCE [LARGE SCALE GENOMIC DNA]</scope>
    <source>
        <strain evidence="4">cv. Svevo</strain>
    </source>
</reference>
<gene>
    <name evidence="3" type="ORF">TRITD_5Bv1G180390</name>
</gene>
<feature type="region of interest" description="Disordered" evidence="2">
    <location>
        <begin position="37"/>
        <end position="57"/>
    </location>
</feature>
<evidence type="ECO:0008006" key="5">
    <source>
        <dbReference type="Google" id="ProtNLM"/>
    </source>
</evidence>
<dbReference type="Proteomes" id="UP000324705">
    <property type="component" value="Chromosome 5B"/>
</dbReference>
<dbReference type="PANTHER" id="PTHR31175">
    <property type="entry name" value="AUXIN-RESPONSIVE FAMILY PROTEIN"/>
    <property type="match status" value="1"/>
</dbReference>
<name>A0A9R0XF07_TRITD</name>
<evidence type="ECO:0000256" key="2">
    <source>
        <dbReference type="SAM" id="MobiDB-lite"/>
    </source>
</evidence>
<organism evidence="3 4">
    <name type="scientific">Triticum turgidum subsp. durum</name>
    <name type="common">Durum wheat</name>
    <name type="synonym">Triticum durum</name>
    <dbReference type="NCBI Taxonomy" id="4567"/>
    <lineage>
        <taxon>Eukaryota</taxon>
        <taxon>Viridiplantae</taxon>
        <taxon>Streptophyta</taxon>
        <taxon>Embryophyta</taxon>
        <taxon>Tracheophyta</taxon>
        <taxon>Spermatophyta</taxon>
        <taxon>Magnoliopsida</taxon>
        <taxon>Liliopsida</taxon>
        <taxon>Poales</taxon>
        <taxon>Poaceae</taxon>
        <taxon>BOP clade</taxon>
        <taxon>Pooideae</taxon>
        <taxon>Triticodae</taxon>
        <taxon>Triticeae</taxon>
        <taxon>Triticinae</taxon>
        <taxon>Triticum</taxon>
    </lineage>
</organism>
<dbReference type="GO" id="GO:0009733">
    <property type="term" value="P:response to auxin"/>
    <property type="evidence" value="ECO:0007669"/>
    <property type="project" value="InterPro"/>
</dbReference>
<protein>
    <recommendedName>
        <fullName evidence="5">Auxin-responsive protein</fullName>
    </recommendedName>
</protein>
<evidence type="ECO:0000313" key="3">
    <source>
        <dbReference type="EMBL" id="VAI35420.1"/>
    </source>
</evidence>
<dbReference type="PANTHER" id="PTHR31175:SF72">
    <property type="entry name" value="AUXIN INDUCED PROTEIN"/>
    <property type="match status" value="1"/>
</dbReference>
<dbReference type="InterPro" id="IPR003676">
    <property type="entry name" value="SAUR_fam"/>
</dbReference>
<dbReference type="AlphaFoldDB" id="A0A9R0XF07"/>